<dbReference type="RefSeq" id="XP_024372360.1">
    <property type="nucleotide sequence ID" value="XM_024516592.2"/>
</dbReference>
<reference evidence="5" key="3">
    <citation type="submission" date="2020-12" db="UniProtKB">
        <authorList>
            <consortium name="EnsemblPlants"/>
        </authorList>
    </citation>
    <scope>IDENTIFICATION</scope>
</reference>
<keyword evidence="6" id="KW-1185">Reference proteome</keyword>
<dbReference type="Gramene" id="Pp3c4_23020V3.5">
    <property type="protein sequence ID" value="PAC:32920802.CDS.1"/>
    <property type="gene ID" value="Pp3c4_23020"/>
</dbReference>
<dbReference type="KEGG" id="ppp:112280775"/>
<dbReference type="Gene3D" id="2.60.40.790">
    <property type="match status" value="1"/>
</dbReference>
<dbReference type="Gramene" id="Pp3c4_23020V3.2">
    <property type="protein sequence ID" value="PAC:32920799.CDS.1"/>
    <property type="gene ID" value="Pp3c4_23020"/>
</dbReference>
<feature type="region of interest" description="Disordered" evidence="2">
    <location>
        <begin position="208"/>
        <end position="232"/>
    </location>
</feature>
<dbReference type="PaxDb" id="3218-PP1S60_45V6.1"/>
<organism evidence="4">
    <name type="scientific">Physcomitrium patens</name>
    <name type="common">Spreading-leaved earth moss</name>
    <name type="synonym">Physcomitrella patens</name>
    <dbReference type="NCBI Taxonomy" id="3218"/>
    <lineage>
        <taxon>Eukaryota</taxon>
        <taxon>Viridiplantae</taxon>
        <taxon>Streptophyta</taxon>
        <taxon>Embryophyta</taxon>
        <taxon>Bryophyta</taxon>
        <taxon>Bryophytina</taxon>
        <taxon>Bryopsida</taxon>
        <taxon>Funariidae</taxon>
        <taxon>Funariales</taxon>
        <taxon>Funariaceae</taxon>
        <taxon>Physcomitrium</taxon>
    </lineage>
</organism>
<evidence type="ECO:0000313" key="5">
    <source>
        <dbReference type="EnsemblPlants" id="PAC:32920798.CDS.1"/>
    </source>
</evidence>
<feature type="domain" description="SHSP" evidence="3">
    <location>
        <begin position="50"/>
        <end position="164"/>
    </location>
</feature>
<sequence>MAATDISNTLSLSCKKSNAALPHTSRVSAPDRSATGKLKRMPHLFTRILELPLHAETPVKVVESRDSFQFEMQQPGSAVDNVKVEVLEIVPGATKVLVRGVERSSPDVDISDVDLWRFRLPPTTLPEKSFARYDHGTLFITIPKVLVSCQENPDAKENGSTHSDTSLCEARCENNSFQGLSSAELGQLETDEERMQREVLEDLESFGSPRKTRLSPRASNRGFTPQPVMSHSDLEKTKEALEDLECFGSPRRSRSASCTQSFESHSIGPHQEFFRSVGSLAGGLSVYVQ</sequence>
<dbReference type="AlphaFoldDB" id="A0A2K1KPM4"/>
<comment type="similarity">
    <text evidence="1">Belongs to the small heat shock protein (HSP20) family.</text>
</comment>
<protein>
    <recommendedName>
        <fullName evidence="3">SHSP domain-containing protein</fullName>
    </recommendedName>
</protein>
<proteinExistence type="inferred from homology"/>
<dbReference type="EnsemblPlants" id="Pp3c4_23020V3.1">
    <property type="protein sequence ID" value="PAC:32920798.CDS.1"/>
    <property type="gene ID" value="Pp3c4_23020"/>
</dbReference>
<dbReference type="InterPro" id="IPR002068">
    <property type="entry name" value="A-crystallin/Hsp20_dom"/>
</dbReference>
<evidence type="ECO:0000259" key="3">
    <source>
        <dbReference type="PROSITE" id="PS01031"/>
    </source>
</evidence>
<accession>A0A2K1KPM4</accession>
<evidence type="ECO:0000313" key="4">
    <source>
        <dbReference type="EMBL" id="PNR55728.1"/>
    </source>
</evidence>
<dbReference type="RefSeq" id="XP_024372358.1">
    <property type="nucleotide sequence ID" value="XM_024516590.2"/>
</dbReference>
<evidence type="ECO:0000256" key="1">
    <source>
        <dbReference type="PROSITE-ProRule" id="PRU00285"/>
    </source>
</evidence>
<dbReference type="OrthoDB" id="1922291at2759"/>
<dbReference type="PROSITE" id="PS01031">
    <property type="entry name" value="SHSP"/>
    <property type="match status" value="1"/>
</dbReference>
<dbReference type="PANTHER" id="PTHR33879">
    <property type="entry name" value="17.6 KDA CLASS II HEAT SHOCK PROTEIN-RELATED"/>
    <property type="match status" value="1"/>
</dbReference>
<dbReference type="Gramene" id="Pp3c4_23020V3.4">
    <property type="protein sequence ID" value="PAC:32920801.CDS.1"/>
    <property type="gene ID" value="Pp3c4_23020"/>
</dbReference>
<dbReference type="SUPFAM" id="SSF49764">
    <property type="entry name" value="HSP20-like chaperones"/>
    <property type="match status" value="1"/>
</dbReference>
<dbReference type="Gramene" id="Pp3c4_23020V3.1">
    <property type="protein sequence ID" value="PAC:32920798.CDS.1"/>
    <property type="gene ID" value="Pp3c4_23020"/>
</dbReference>
<dbReference type="EnsemblPlants" id="Pp3c4_23020V3.2">
    <property type="protein sequence ID" value="PAC:32920799.CDS.1"/>
    <property type="gene ID" value="Pp3c4_23020"/>
</dbReference>
<dbReference type="Proteomes" id="UP000006727">
    <property type="component" value="Chromosome 4"/>
</dbReference>
<dbReference type="EMBL" id="ABEU02000004">
    <property type="protein sequence ID" value="PNR55728.1"/>
    <property type="molecule type" value="Genomic_DNA"/>
</dbReference>
<dbReference type="Gramene" id="Pp3c4_23020V3.3">
    <property type="protein sequence ID" value="PAC:32920800.CDS.1"/>
    <property type="gene ID" value="Pp3c4_23020"/>
</dbReference>
<reference evidence="4 6" key="2">
    <citation type="journal article" date="2018" name="Plant J.">
        <title>The Physcomitrella patens chromosome-scale assembly reveals moss genome structure and evolution.</title>
        <authorList>
            <person name="Lang D."/>
            <person name="Ullrich K.K."/>
            <person name="Murat F."/>
            <person name="Fuchs J."/>
            <person name="Jenkins J."/>
            <person name="Haas F.B."/>
            <person name="Piednoel M."/>
            <person name="Gundlach H."/>
            <person name="Van Bel M."/>
            <person name="Meyberg R."/>
            <person name="Vives C."/>
            <person name="Morata J."/>
            <person name="Symeonidi A."/>
            <person name="Hiss M."/>
            <person name="Muchero W."/>
            <person name="Kamisugi Y."/>
            <person name="Saleh O."/>
            <person name="Blanc G."/>
            <person name="Decker E.L."/>
            <person name="van Gessel N."/>
            <person name="Grimwood J."/>
            <person name="Hayes R.D."/>
            <person name="Graham S.W."/>
            <person name="Gunter L.E."/>
            <person name="McDaniel S.F."/>
            <person name="Hoernstein S.N.W."/>
            <person name="Larsson A."/>
            <person name="Li F.W."/>
            <person name="Perroud P.F."/>
            <person name="Phillips J."/>
            <person name="Ranjan P."/>
            <person name="Rokshar D.S."/>
            <person name="Rothfels C.J."/>
            <person name="Schneider L."/>
            <person name="Shu S."/>
            <person name="Stevenson D.W."/>
            <person name="Thummler F."/>
            <person name="Tillich M."/>
            <person name="Villarreal Aguilar J.C."/>
            <person name="Widiez T."/>
            <person name="Wong G.K."/>
            <person name="Wymore A."/>
            <person name="Zhang Y."/>
            <person name="Zimmer A.D."/>
            <person name="Quatrano R.S."/>
            <person name="Mayer K.F.X."/>
            <person name="Goodstein D."/>
            <person name="Casacuberta J.M."/>
            <person name="Vandepoele K."/>
            <person name="Reski R."/>
            <person name="Cuming A.C."/>
            <person name="Tuskan G.A."/>
            <person name="Maumus F."/>
            <person name="Salse J."/>
            <person name="Schmutz J."/>
            <person name="Rensing S.A."/>
        </authorList>
    </citation>
    <scope>NUCLEOTIDE SEQUENCE [LARGE SCALE GENOMIC DNA]</scope>
    <source>
        <strain evidence="5 6">cv. Gransden 2004</strain>
    </source>
</reference>
<gene>
    <name evidence="5" type="primary">LOC112280775</name>
    <name evidence="4" type="ORF">PHYPA_006625</name>
</gene>
<dbReference type="GeneID" id="112280775"/>
<feature type="compositionally biased region" description="Polar residues" evidence="2">
    <location>
        <begin position="217"/>
        <end position="229"/>
    </location>
</feature>
<evidence type="ECO:0000256" key="2">
    <source>
        <dbReference type="SAM" id="MobiDB-lite"/>
    </source>
</evidence>
<dbReference type="EnsemblPlants" id="Pp3c4_23020V3.3">
    <property type="protein sequence ID" value="PAC:32920800.CDS.1"/>
    <property type="gene ID" value="Pp3c4_23020"/>
</dbReference>
<dbReference type="EnsemblPlants" id="Pp3c4_23020V3.4">
    <property type="protein sequence ID" value="PAC:32920801.CDS.1"/>
    <property type="gene ID" value="Pp3c4_23020"/>
</dbReference>
<dbReference type="EnsemblPlants" id="Pp3c4_23020V3.5">
    <property type="protein sequence ID" value="PAC:32920802.CDS.1"/>
    <property type="gene ID" value="Pp3c4_23020"/>
</dbReference>
<dbReference type="InterPro" id="IPR008978">
    <property type="entry name" value="HSP20-like_chaperone"/>
</dbReference>
<dbReference type="CDD" id="cd06464">
    <property type="entry name" value="ACD_sHsps-like"/>
    <property type="match status" value="1"/>
</dbReference>
<dbReference type="PANTHER" id="PTHR33879:SF3">
    <property type="entry name" value="17.6 KDA CLASS II HEAT SHOCK PROTEIN-RELATED"/>
    <property type="match status" value="1"/>
</dbReference>
<reference evidence="4 6" key="1">
    <citation type="journal article" date="2008" name="Science">
        <title>The Physcomitrella genome reveals evolutionary insights into the conquest of land by plants.</title>
        <authorList>
            <person name="Rensing S."/>
            <person name="Lang D."/>
            <person name="Zimmer A."/>
            <person name="Terry A."/>
            <person name="Salamov A."/>
            <person name="Shapiro H."/>
            <person name="Nishiyama T."/>
            <person name="Perroud P.-F."/>
            <person name="Lindquist E."/>
            <person name="Kamisugi Y."/>
            <person name="Tanahashi T."/>
            <person name="Sakakibara K."/>
            <person name="Fujita T."/>
            <person name="Oishi K."/>
            <person name="Shin-I T."/>
            <person name="Kuroki Y."/>
            <person name="Toyoda A."/>
            <person name="Suzuki Y."/>
            <person name="Hashimoto A."/>
            <person name="Yamaguchi K."/>
            <person name="Sugano A."/>
            <person name="Kohara Y."/>
            <person name="Fujiyama A."/>
            <person name="Anterola A."/>
            <person name="Aoki S."/>
            <person name="Ashton N."/>
            <person name="Barbazuk W.B."/>
            <person name="Barker E."/>
            <person name="Bennetzen J."/>
            <person name="Bezanilla M."/>
            <person name="Blankenship R."/>
            <person name="Cho S.H."/>
            <person name="Dutcher S."/>
            <person name="Estelle M."/>
            <person name="Fawcett J.A."/>
            <person name="Gundlach H."/>
            <person name="Hanada K."/>
            <person name="Heyl A."/>
            <person name="Hicks K.A."/>
            <person name="Hugh J."/>
            <person name="Lohr M."/>
            <person name="Mayer K."/>
            <person name="Melkozernov A."/>
            <person name="Murata T."/>
            <person name="Nelson D."/>
            <person name="Pils B."/>
            <person name="Prigge M."/>
            <person name="Reiss B."/>
            <person name="Renner T."/>
            <person name="Rombauts S."/>
            <person name="Rushton P."/>
            <person name="Sanderfoot A."/>
            <person name="Schween G."/>
            <person name="Shiu S.-H."/>
            <person name="Stueber K."/>
            <person name="Theodoulou F.L."/>
            <person name="Tu H."/>
            <person name="Van de Peer Y."/>
            <person name="Verrier P.J."/>
            <person name="Waters E."/>
            <person name="Wood A."/>
            <person name="Yang L."/>
            <person name="Cove D."/>
            <person name="Cuming A."/>
            <person name="Hasebe M."/>
            <person name="Lucas S."/>
            <person name="Mishler D.B."/>
            <person name="Reski R."/>
            <person name="Grigoriev I."/>
            <person name="Quatrano R.S."/>
            <person name="Boore J.L."/>
        </authorList>
    </citation>
    <scope>NUCLEOTIDE SEQUENCE [LARGE SCALE GENOMIC DNA]</scope>
    <source>
        <strain evidence="5 6">cv. Gransden 2004</strain>
    </source>
</reference>
<name>A0A2K1KPM4_PHYPA</name>
<evidence type="ECO:0000313" key="6">
    <source>
        <dbReference type="Proteomes" id="UP000006727"/>
    </source>
</evidence>